<dbReference type="InterPro" id="IPR036526">
    <property type="entry name" value="C-N_Hydrolase_sf"/>
</dbReference>
<dbReference type="PANTHER" id="PTHR23088:SF27">
    <property type="entry name" value="DEAMINATED GLUTATHIONE AMIDASE"/>
    <property type="match status" value="1"/>
</dbReference>
<dbReference type="Gene3D" id="3.30.428.10">
    <property type="entry name" value="HIT-like"/>
    <property type="match status" value="1"/>
</dbReference>
<proteinExistence type="predicted"/>
<keyword evidence="4" id="KW-0812">Transmembrane</keyword>
<dbReference type="PROSITE" id="PS00892">
    <property type="entry name" value="HIT_1"/>
    <property type="match status" value="1"/>
</dbReference>
<evidence type="ECO:0000259" key="5">
    <source>
        <dbReference type="PROSITE" id="PS50263"/>
    </source>
</evidence>
<feature type="transmembrane region" description="Helical" evidence="4">
    <location>
        <begin position="106"/>
        <end position="129"/>
    </location>
</feature>
<dbReference type="PROSITE" id="PS51084">
    <property type="entry name" value="HIT_2"/>
    <property type="match status" value="1"/>
</dbReference>
<evidence type="ECO:0000313" key="8">
    <source>
        <dbReference type="Proteomes" id="UP001303046"/>
    </source>
</evidence>
<dbReference type="PANTHER" id="PTHR23088">
    <property type="entry name" value="NITRILASE-RELATED"/>
    <property type="match status" value="1"/>
</dbReference>
<dbReference type="Pfam" id="PF06916">
    <property type="entry name" value="FAM210A-B_dom"/>
    <property type="match status" value="1"/>
</dbReference>
<dbReference type="Gene3D" id="3.60.110.10">
    <property type="entry name" value="Carbon-nitrogen hydrolase"/>
    <property type="match status" value="1"/>
</dbReference>
<feature type="transmembrane region" description="Helical" evidence="4">
    <location>
        <begin position="174"/>
        <end position="191"/>
    </location>
</feature>
<evidence type="ECO:0000313" key="7">
    <source>
        <dbReference type="EMBL" id="KAK6747313.1"/>
    </source>
</evidence>
<keyword evidence="2" id="KW-0378">Hydrolase</keyword>
<dbReference type="EMBL" id="JAVFWL010000004">
    <property type="protein sequence ID" value="KAK6747313.1"/>
    <property type="molecule type" value="Genomic_DNA"/>
</dbReference>
<keyword evidence="8" id="KW-1185">Reference proteome</keyword>
<dbReference type="CDD" id="cd07572">
    <property type="entry name" value="nit"/>
    <property type="match status" value="1"/>
</dbReference>
<dbReference type="PROSITE" id="PS50263">
    <property type="entry name" value="CN_HYDROLASE"/>
    <property type="match status" value="1"/>
</dbReference>
<dbReference type="InterPro" id="IPR039383">
    <property type="entry name" value="FHIT"/>
</dbReference>
<dbReference type="InterPro" id="IPR045254">
    <property type="entry name" value="Nit1/2_C-N_Hydrolase"/>
</dbReference>
<organism evidence="7 8">
    <name type="scientific">Necator americanus</name>
    <name type="common">Human hookworm</name>
    <dbReference type="NCBI Taxonomy" id="51031"/>
    <lineage>
        <taxon>Eukaryota</taxon>
        <taxon>Metazoa</taxon>
        <taxon>Ecdysozoa</taxon>
        <taxon>Nematoda</taxon>
        <taxon>Chromadorea</taxon>
        <taxon>Rhabditida</taxon>
        <taxon>Rhabditina</taxon>
        <taxon>Rhabditomorpha</taxon>
        <taxon>Strongyloidea</taxon>
        <taxon>Ancylostomatidae</taxon>
        <taxon>Bunostominae</taxon>
        <taxon>Necator</taxon>
    </lineage>
</organism>
<protein>
    <recommendedName>
        <fullName evidence="9">Bis(5'-adenosyl)-triphosphatase</fullName>
    </recommendedName>
</protein>
<feature type="domain" description="HIT" evidence="6">
    <location>
        <begin position="595"/>
        <end position="703"/>
    </location>
</feature>
<evidence type="ECO:0000256" key="4">
    <source>
        <dbReference type="SAM" id="Phobius"/>
    </source>
</evidence>
<comment type="caution">
    <text evidence="7">The sequence shown here is derived from an EMBL/GenBank/DDBJ whole genome shotgun (WGS) entry which is preliminary data.</text>
</comment>
<keyword evidence="1" id="KW-0547">Nucleotide-binding</keyword>
<dbReference type="InterPro" id="IPR019808">
    <property type="entry name" value="Histidine_triad_CS"/>
</dbReference>
<dbReference type="Pfam" id="PF00795">
    <property type="entry name" value="CN_hydrolase"/>
    <property type="match status" value="1"/>
</dbReference>
<feature type="short sequence motif" description="Histidine triad motif" evidence="3">
    <location>
        <begin position="688"/>
        <end position="692"/>
    </location>
</feature>
<dbReference type="CDD" id="cd01275">
    <property type="entry name" value="FHIT"/>
    <property type="match status" value="1"/>
</dbReference>
<dbReference type="SUPFAM" id="SSF54197">
    <property type="entry name" value="HIT-like"/>
    <property type="match status" value="1"/>
</dbReference>
<feature type="domain" description="CN hydrolase" evidence="5">
    <location>
        <begin position="312"/>
        <end position="562"/>
    </location>
</feature>
<reference evidence="7 8" key="1">
    <citation type="submission" date="2023-08" db="EMBL/GenBank/DDBJ databases">
        <title>A Necator americanus chromosomal reference genome.</title>
        <authorList>
            <person name="Ilik V."/>
            <person name="Petrzelkova K.J."/>
            <person name="Pardy F."/>
            <person name="Fuh T."/>
            <person name="Niatou-Singa F.S."/>
            <person name="Gouil Q."/>
            <person name="Baker L."/>
            <person name="Ritchie M.E."/>
            <person name="Jex A.R."/>
            <person name="Gazzola D."/>
            <person name="Li H."/>
            <person name="Toshio Fujiwara R."/>
            <person name="Zhan B."/>
            <person name="Aroian R.V."/>
            <person name="Pafco B."/>
            <person name="Schwarz E.M."/>
        </authorList>
    </citation>
    <scope>NUCLEOTIDE SEQUENCE [LARGE SCALE GENOMIC DNA]</scope>
    <source>
        <strain evidence="7 8">Aroian</strain>
        <tissue evidence="7">Whole animal</tissue>
    </source>
</reference>
<name>A0ABR1D9Z6_NECAM</name>
<dbReference type="Pfam" id="PF01230">
    <property type="entry name" value="HIT"/>
    <property type="match status" value="1"/>
</dbReference>
<keyword evidence="4" id="KW-0472">Membrane</keyword>
<evidence type="ECO:0000256" key="1">
    <source>
        <dbReference type="ARBA" id="ARBA00022741"/>
    </source>
</evidence>
<evidence type="ECO:0000256" key="3">
    <source>
        <dbReference type="PROSITE-ProRule" id="PRU00464"/>
    </source>
</evidence>
<dbReference type="SUPFAM" id="SSF56317">
    <property type="entry name" value="Carbon-nitrogen hydrolase"/>
    <property type="match status" value="1"/>
</dbReference>
<accession>A0ABR1D9Z6</accession>
<keyword evidence="4" id="KW-1133">Transmembrane helix</keyword>
<evidence type="ECO:0000259" key="6">
    <source>
        <dbReference type="PROSITE" id="PS51084"/>
    </source>
</evidence>
<dbReference type="InterPro" id="IPR011146">
    <property type="entry name" value="HIT-like"/>
</dbReference>
<evidence type="ECO:0000256" key="2">
    <source>
        <dbReference type="ARBA" id="ARBA00022801"/>
    </source>
</evidence>
<dbReference type="Proteomes" id="UP001303046">
    <property type="component" value="Unassembled WGS sequence"/>
</dbReference>
<evidence type="ECO:0008006" key="9">
    <source>
        <dbReference type="Google" id="ProtNLM"/>
    </source>
</evidence>
<dbReference type="InterPro" id="IPR009688">
    <property type="entry name" value="FAM210A/B-like_dom"/>
</dbReference>
<gene>
    <name evidence="7" type="primary">Necator_chrIV.g13782</name>
    <name evidence="7" type="ORF">RB195_000490</name>
</gene>
<dbReference type="InterPro" id="IPR003010">
    <property type="entry name" value="C-N_Hydrolase"/>
</dbReference>
<sequence length="743" mass="84888">MFNLWRCGRSSLVSLSRLGQASVLSCNKVCFSNKFLYSSVYRSAAAFHTTSIRLSNEQEKGKSKWPFHMTMTEEQKEEKKQKIKEMSEEEHPKTMFGKIKYYLKRYWYIAVPAHMVSSTLWFGGMYAIAHFGVDVIALLRFLHMPTVVIEKIENVPPSAGALVVALLLYKVATPLRYTTTLVLIQAAFWTLRRMGKLRTAREVEFKMRTEYEKNKLKYGRKLYRYRHLGVRDVSRKSSQELFGTGIPGLTVTFLLTLLMVRIQYTSIQELFETTGKPSVRSERCTSHTTLLMLTALKSAFRRAMTTSSTCRRSMIAVCQLTSDHDIDKNFEICKDMVRRATDQKCKMIFFPECFDFVGRTKEENISLATEENGAVMERFRSLARESGLWISLGGLHNKDLSEPQRPWNSHVVIDDEGKTRALYNKLHLFDLEIPGKVRLMESEFSKSGTQMVQPIDTPIGRLGLSICYDLRFAELSLWNRQKGAEILSFPSAFTVNTGLAHWEPLLRARAIETQCYVVAAAQTGKHNEKRSSYGHSMVIDPWGAIVAQCSERVDMCFAEIDTSYVSELRSMQPVFAHRRSDLYTLHVNEIDNDNSPMKFSEFPIDAESIFYRSGLSFAFVNLKPVLNGHVLICPKRVCNHLTELTDAETADLFIVAKKVQRMIEKVHGVSSSTVCIQDGVDAGQTVKHVHVHVLARRKDDFGCSPDNLYRDLATHDKDPKIQPRSQEEMSSEAAIYREAMRNM</sequence>
<feature type="transmembrane region" description="Helical" evidence="4">
    <location>
        <begin position="241"/>
        <end position="260"/>
    </location>
</feature>
<dbReference type="InterPro" id="IPR036265">
    <property type="entry name" value="HIT-like_sf"/>
</dbReference>